<evidence type="ECO:0000313" key="2">
    <source>
        <dbReference type="EMBL" id="BAD70469.1"/>
    </source>
</evidence>
<reference evidence="2 3" key="1">
    <citation type="submission" date="2004-11" db="EMBL/GenBank/DDBJ databases">
        <title>Complete genome sequence of Thermus thermophilus HB8.</title>
        <authorList>
            <person name="Masui R."/>
            <person name="Kurokawa K."/>
            <person name="Nakagawa N."/>
            <person name="Tokunaga F."/>
            <person name="Koyama Y."/>
            <person name="Shibata T."/>
            <person name="Oshima T."/>
            <person name="Yokoyama S."/>
            <person name="Yasunaga T."/>
            <person name="Kuramitsu S."/>
        </authorList>
    </citation>
    <scope>NUCLEOTIDE SEQUENCE [LARGE SCALE GENOMIC DNA]</scope>
    <source>
        <strain evidence="3">ATCC 27634 / DSM 579 / HB8</strain>
    </source>
</reference>
<dbReference type="AlphaFoldDB" id="Q5SKJ7"/>
<name>Q5SKJ7_THET8</name>
<organism evidence="2 3">
    <name type="scientific">Thermus thermophilus (strain ATCC 27634 / DSM 579 / HB8)</name>
    <dbReference type="NCBI Taxonomy" id="300852"/>
    <lineage>
        <taxon>Bacteria</taxon>
        <taxon>Thermotogati</taxon>
        <taxon>Deinococcota</taxon>
        <taxon>Deinococci</taxon>
        <taxon>Thermales</taxon>
        <taxon>Thermaceae</taxon>
        <taxon>Thermus</taxon>
    </lineage>
</organism>
<dbReference type="EnsemblBacteria" id="BAD70469">
    <property type="protein sequence ID" value="BAD70469"/>
    <property type="gene ID" value="BAD70469"/>
</dbReference>
<sequence length="105" mass="11582">MASRRLPTMPSTYPSFCPPPPPGPGLEAPPPGLDPCVGHFPPSRLRGHLRPPLPPFPDRAYRGFIPSKRVYLHGLKPHLLVDDGKFVHEVNLTPGSWHDLAFLPP</sequence>
<feature type="compositionally biased region" description="Pro residues" evidence="1">
    <location>
        <begin position="16"/>
        <end position="33"/>
    </location>
</feature>
<accession>Q5SKJ7</accession>
<dbReference type="EMBL" id="AP008226">
    <property type="protein sequence ID" value="BAD70469.1"/>
    <property type="molecule type" value="Genomic_DNA"/>
</dbReference>
<proteinExistence type="predicted"/>
<evidence type="ECO:0000256" key="1">
    <source>
        <dbReference type="SAM" id="MobiDB-lite"/>
    </source>
</evidence>
<feature type="region of interest" description="Disordered" evidence="1">
    <location>
        <begin position="1"/>
        <end position="35"/>
    </location>
</feature>
<gene>
    <name evidence="2" type="ordered locus">TTHA0646</name>
</gene>
<keyword evidence="3" id="KW-1185">Reference proteome</keyword>
<dbReference type="Proteomes" id="UP000000532">
    <property type="component" value="Chromosome"/>
</dbReference>
<evidence type="ECO:0000313" key="3">
    <source>
        <dbReference type="Proteomes" id="UP000000532"/>
    </source>
</evidence>
<protein>
    <submittedName>
        <fullName evidence="2">Uncharacterized protein</fullName>
    </submittedName>
</protein>
<dbReference type="HOGENOM" id="CLU_2235313_0_0_0"/>
<dbReference type="KEGG" id="ttj:TTHA0646"/>